<keyword evidence="4 6" id="KW-0067">ATP-binding</keyword>
<dbReference type="PANTHER" id="PTHR42711:SF5">
    <property type="entry name" value="ABC TRANSPORTER ATP-BINDING PROTEIN NATA"/>
    <property type="match status" value="1"/>
</dbReference>
<dbReference type="Proteomes" id="UP000198636">
    <property type="component" value="Unassembled WGS sequence"/>
</dbReference>
<dbReference type="SUPFAM" id="SSF52540">
    <property type="entry name" value="P-loop containing nucleoside triphosphate hydrolases"/>
    <property type="match status" value="1"/>
</dbReference>
<dbReference type="STRING" id="1120976.SAMN03080606_01663"/>
<dbReference type="PROSITE" id="PS50893">
    <property type="entry name" value="ABC_TRANSPORTER_2"/>
    <property type="match status" value="1"/>
</dbReference>
<evidence type="ECO:0000313" key="6">
    <source>
        <dbReference type="EMBL" id="SCY50038.1"/>
    </source>
</evidence>
<dbReference type="OrthoDB" id="9804819at2"/>
<dbReference type="InterPro" id="IPR050763">
    <property type="entry name" value="ABC_transporter_ATP-binding"/>
</dbReference>
<name>A0A1G5GH39_9FIRM</name>
<feature type="domain" description="ABC transporter" evidence="5">
    <location>
        <begin position="5"/>
        <end position="242"/>
    </location>
</feature>
<dbReference type="Gene3D" id="3.40.50.300">
    <property type="entry name" value="P-loop containing nucleotide triphosphate hydrolases"/>
    <property type="match status" value="1"/>
</dbReference>
<dbReference type="SMART" id="SM00382">
    <property type="entry name" value="AAA"/>
    <property type="match status" value="1"/>
</dbReference>
<keyword evidence="3" id="KW-0547">Nucleotide-binding</keyword>
<dbReference type="InterPro" id="IPR003439">
    <property type="entry name" value="ABC_transporter-like_ATP-bd"/>
</dbReference>
<dbReference type="Pfam" id="PF00005">
    <property type="entry name" value="ABC_tran"/>
    <property type="match status" value="1"/>
</dbReference>
<evidence type="ECO:0000256" key="1">
    <source>
        <dbReference type="ARBA" id="ARBA00005417"/>
    </source>
</evidence>
<evidence type="ECO:0000256" key="3">
    <source>
        <dbReference type="ARBA" id="ARBA00022741"/>
    </source>
</evidence>
<comment type="similarity">
    <text evidence="1">Belongs to the ABC transporter superfamily.</text>
</comment>
<dbReference type="PANTHER" id="PTHR42711">
    <property type="entry name" value="ABC TRANSPORTER ATP-BINDING PROTEIN"/>
    <property type="match status" value="1"/>
</dbReference>
<dbReference type="GO" id="GO:0005524">
    <property type="term" value="F:ATP binding"/>
    <property type="evidence" value="ECO:0007669"/>
    <property type="project" value="UniProtKB-KW"/>
</dbReference>
<accession>A0A1G5GH39</accession>
<keyword evidence="2" id="KW-0813">Transport</keyword>
<sequence>MEELLQVNNLEKIYYTGNNNHLKAVDNVSFNVNKGEVFGLLGPNGAGKTSTIKCICGLLDYEGGDVLVKGYSMKKKRRKGLKHISAVLEGNRNIYWRMTVKENLEFFSGINGLSSTKIKERMDYLIKQFQLEDQENVVVNKLSRGMKQKVAIAISLITDKDIILLDEPTLGLDVSMSHEMRQILRRIAKEEDKTILLSTHDMNVVEDTCDRLIIINNGQVIAKDTVENLKNLFNKEIYKILFKGNTEHQLLPKLKNVSNIVELQRQVDHNVVILQLNDANELFAIFELLKGESINLISIEKVTKNLEGIFMDLLKEEQQ</sequence>
<gene>
    <name evidence="6" type="ORF">SAMN03080606_01663</name>
</gene>
<evidence type="ECO:0000259" key="5">
    <source>
        <dbReference type="PROSITE" id="PS50893"/>
    </source>
</evidence>
<evidence type="ECO:0000313" key="7">
    <source>
        <dbReference type="Proteomes" id="UP000198636"/>
    </source>
</evidence>
<dbReference type="RefSeq" id="WP_091542188.1">
    <property type="nucleotide sequence ID" value="NZ_FMUS01000009.1"/>
</dbReference>
<evidence type="ECO:0000256" key="4">
    <source>
        <dbReference type="ARBA" id="ARBA00022840"/>
    </source>
</evidence>
<keyword evidence="7" id="KW-1185">Reference proteome</keyword>
<protein>
    <submittedName>
        <fullName evidence="6">ABC-2 type transport system ATP-binding protein</fullName>
    </submittedName>
</protein>
<evidence type="ECO:0000256" key="2">
    <source>
        <dbReference type="ARBA" id="ARBA00022448"/>
    </source>
</evidence>
<proteinExistence type="inferred from homology"/>
<dbReference type="AlphaFoldDB" id="A0A1G5GH39"/>
<dbReference type="InterPro" id="IPR003593">
    <property type="entry name" value="AAA+_ATPase"/>
</dbReference>
<dbReference type="InterPro" id="IPR027417">
    <property type="entry name" value="P-loop_NTPase"/>
</dbReference>
<dbReference type="CDD" id="cd03230">
    <property type="entry name" value="ABC_DR_subfamily_A"/>
    <property type="match status" value="1"/>
</dbReference>
<reference evidence="6 7" key="1">
    <citation type="submission" date="2016-10" db="EMBL/GenBank/DDBJ databases">
        <authorList>
            <person name="de Groot N.N."/>
        </authorList>
    </citation>
    <scope>NUCLEOTIDE SEQUENCE [LARGE SCALE GENOMIC DNA]</scope>
    <source>
        <strain evidence="6 7">DSM 18978</strain>
    </source>
</reference>
<dbReference type="EMBL" id="FMUS01000009">
    <property type="protein sequence ID" value="SCY50038.1"/>
    <property type="molecule type" value="Genomic_DNA"/>
</dbReference>
<organism evidence="6 7">
    <name type="scientific">Alkaliphilus peptidifermentans DSM 18978</name>
    <dbReference type="NCBI Taxonomy" id="1120976"/>
    <lineage>
        <taxon>Bacteria</taxon>
        <taxon>Bacillati</taxon>
        <taxon>Bacillota</taxon>
        <taxon>Clostridia</taxon>
        <taxon>Peptostreptococcales</taxon>
        <taxon>Natronincolaceae</taxon>
        <taxon>Alkaliphilus</taxon>
    </lineage>
</organism>
<dbReference type="GO" id="GO:0016887">
    <property type="term" value="F:ATP hydrolysis activity"/>
    <property type="evidence" value="ECO:0007669"/>
    <property type="project" value="InterPro"/>
</dbReference>